<dbReference type="InterPro" id="IPR036465">
    <property type="entry name" value="vWFA_dom_sf"/>
</dbReference>
<reference evidence="2" key="2">
    <citation type="submission" date="2021-12" db="EMBL/GenBank/DDBJ databases">
        <title>Resequencing data analysis of finger millet.</title>
        <authorList>
            <person name="Hatakeyama M."/>
            <person name="Aluri S."/>
            <person name="Balachadran M.T."/>
            <person name="Sivarajan S.R."/>
            <person name="Poveda L."/>
            <person name="Shimizu-Inatsugi R."/>
            <person name="Schlapbach R."/>
            <person name="Sreeman S.M."/>
            <person name="Shimizu K.K."/>
        </authorList>
    </citation>
    <scope>NUCLEOTIDE SEQUENCE</scope>
</reference>
<dbReference type="Pfam" id="PF13768">
    <property type="entry name" value="VWA_3"/>
    <property type="match status" value="1"/>
</dbReference>
<evidence type="ECO:0000313" key="3">
    <source>
        <dbReference type="Proteomes" id="UP001054889"/>
    </source>
</evidence>
<sequence length="370" mass="41314">MKRAMMFVIDNLGPDDRLSVVSFSSHTQRQMDLTIMSDENRELARQVVIKLMAEGGTDMGPAVEEATVILRQRGPEERSSRVGRIIFLSDGEDNFILHRHMSSEFPAETFGLDAHHDPKALRYIADRTMGVYSYVNQDLDTIKHAFAQSLGGLMSVTTMDIQVNLQTVDGITISYIHSGSYRTSITSDKRSATIEVPDLYAGEQKNFIVYLNVPEGKQNHQFLTVNGSYRNPKISKEARIQLDDSDLAVLLPNVEANTSDKTTVCPDVAAELIRLQLMEYVSTMADDATPGVLPRLWEEIKCSEHGRSAPESAVLALDDDVAEMQHEGKPFIFSWLTSHQSQRATTKGSPSKSHAFRVNAMEEMMKKVEA</sequence>
<protein>
    <recommendedName>
        <fullName evidence="1">VWFA domain-containing protein</fullName>
    </recommendedName>
</protein>
<dbReference type="EMBL" id="BQKI01000013">
    <property type="protein sequence ID" value="GJN06949.1"/>
    <property type="molecule type" value="Genomic_DNA"/>
</dbReference>
<evidence type="ECO:0000259" key="1">
    <source>
        <dbReference type="PROSITE" id="PS50234"/>
    </source>
</evidence>
<gene>
    <name evidence="2" type="primary">ga24729</name>
    <name evidence="2" type="ORF">PR202_ga24729</name>
</gene>
<feature type="domain" description="VWFA" evidence="1">
    <location>
        <begin position="1"/>
        <end position="150"/>
    </location>
</feature>
<dbReference type="Proteomes" id="UP001054889">
    <property type="component" value="Unassembled WGS sequence"/>
</dbReference>
<dbReference type="SUPFAM" id="SSF53300">
    <property type="entry name" value="vWA-like"/>
    <property type="match status" value="1"/>
</dbReference>
<keyword evidence="3" id="KW-1185">Reference proteome</keyword>
<accession>A0AAV5D9H7</accession>
<name>A0AAV5D9H7_ELECO</name>
<reference evidence="2" key="1">
    <citation type="journal article" date="2018" name="DNA Res.">
        <title>Multiple hybrid de novo genome assembly of finger millet, an orphan allotetraploid crop.</title>
        <authorList>
            <person name="Hatakeyama M."/>
            <person name="Aluri S."/>
            <person name="Balachadran M.T."/>
            <person name="Sivarajan S.R."/>
            <person name="Patrignani A."/>
            <person name="Gruter S."/>
            <person name="Poveda L."/>
            <person name="Shimizu-Inatsugi R."/>
            <person name="Baeten J."/>
            <person name="Francoijs K.J."/>
            <person name="Nataraja K.N."/>
            <person name="Reddy Y.A.N."/>
            <person name="Phadnis S."/>
            <person name="Ravikumar R.L."/>
            <person name="Schlapbach R."/>
            <person name="Sreeman S.M."/>
            <person name="Shimizu K.K."/>
        </authorList>
    </citation>
    <scope>NUCLEOTIDE SEQUENCE</scope>
</reference>
<organism evidence="2 3">
    <name type="scientific">Eleusine coracana subsp. coracana</name>
    <dbReference type="NCBI Taxonomy" id="191504"/>
    <lineage>
        <taxon>Eukaryota</taxon>
        <taxon>Viridiplantae</taxon>
        <taxon>Streptophyta</taxon>
        <taxon>Embryophyta</taxon>
        <taxon>Tracheophyta</taxon>
        <taxon>Spermatophyta</taxon>
        <taxon>Magnoliopsida</taxon>
        <taxon>Liliopsida</taxon>
        <taxon>Poales</taxon>
        <taxon>Poaceae</taxon>
        <taxon>PACMAD clade</taxon>
        <taxon>Chloridoideae</taxon>
        <taxon>Cynodonteae</taxon>
        <taxon>Eleusininae</taxon>
        <taxon>Eleusine</taxon>
    </lineage>
</organism>
<dbReference type="Gene3D" id="3.40.50.410">
    <property type="entry name" value="von Willebrand factor, type A domain"/>
    <property type="match status" value="1"/>
</dbReference>
<proteinExistence type="predicted"/>
<dbReference type="PROSITE" id="PS50234">
    <property type="entry name" value="VWFA"/>
    <property type="match status" value="1"/>
</dbReference>
<dbReference type="InterPro" id="IPR002035">
    <property type="entry name" value="VWF_A"/>
</dbReference>
<comment type="caution">
    <text evidence="2">The sequence shown here is derived from an EMBL/GenBank/DDBJ whole genome shotgun (WGS) entry which is preliminary data.</text>
</comment>
<dbReference type="AlphaFoldDB" id="A0AAV5D9H7"/>
<dbReference type="PANTHER" id="PTHR10579:SF57">
    <property type="entry name" value="OS11G0687100 PROTEIN"/>
    <property type="match status" value="1"/>
</dbReference>
<evidence type="ECO:0000313" key="2">
    <source>
        <dbReference type="EMBL" id="GJN06949.1"/>
    </source>
</evidence>
<dbReference type="InterPro" id="IPR051266">
    <property type="entry name" value="CLCR"/>
</dbReference>
<dbReference type="PANTHER" id="PTHR10579">
    <property type="entry name" value="CALCIUM-ACTIVATED CHLORIDE CHANNEL REGULATOR"/>
    <property type="match status" value="1"/>
</dbReference>